<keyword evidence="1" id="KW-0812">Transmembrane</keyword>
<dbReference type="Proteomes" id="UP000787635">
    <property type="component" value="Unassembled WGS sequence"/>
</dbReference>
<feature type="transmembrane region" description="Helical" evidence="1">
    <location>
        <begin position="6"/>
        <end position="27"/>
    </location>
</feature>
<feature type="transmembrane region" description="Helical" evidence="1">
    <location>
        <begin position="132"/>
        <end position="154"/>
    </location>
</feature>
<name>A0ABX1EEI5_9PROT</name>
<feature type="transmembrane region" description="Helical" evidence="1">
    <location>
        <begin position="276"/>
        <end position="296"/>
    </location>
</feature>
<dbReference type="EMBL" id="JAAVNE010000079">
    <property type="protein sequence ID" value="NKC34347.1"/>
    <property type="molecule type" value="Genomic_DNA"/>
</dbReference>
<feature type="transmembrane region" description="Helical" evidence="1">
    <location>
        <begin position="249"/>
        <end position="270"/>
    </location>
</feature>
<evidence type="ECO:0000313" key="2">
    <source>
        <dbReference type="EMBL" id="NKC34347.1"/>
    </source>
</evidence>
<keyword evidence="1" id="KW-1133">Transmembrane helix</keyword>
<feature type="transmembrane region" description="Helical" evidence="1">
    <location>
        <begin position="181"/>
        <end position="202"/>
    </location>
</feature>
<feature type="transmembrane region" description="Helical" evidence="1">
    <location>
        <begin position="303"/>
        <end position="326"/>
    </location>
</feature>
<comment type="caution">
    <text evidence="2">The sequence shown here is derived from an EMBL/GenBank/DDBJ whole genome shotgun (WGS) entry which is preliminary data.</text>
</comment>
<dbReference type="RefSeq" id="WP_168035057.1">
    <property type="nucleotide sequence ID" value="NZ_JAAVNE010000079.1"/>
</dbReference>
<accession>A0ABX1EEI5</accession>
<feature type="transmembrane region" description="Helical" evidence="1">
    <location>
        <begin position="208"/>
        <end position="237"/>
    </location>
</feature>
<feature type="transmembrane region" description="Helical" evidence="1">
    <location>
        <begin position="89"/>
        <end position="112"/>
    </location>
</feature>
<feature type="transmembrane region" description="Helical" evidence="1">
    <location>
        <begin position="346"/>
        <end position="373"/>
    </location>
</feature>
<reference evidence="2 3" key="1">
    <citation type="submission" date="2020-03" db="EMBL/GenBank/DDBJ databases">
        <title>Roseomonas selenitidurans sp. nov. isolated from urban soil.</title>
        <authorList>
            <person name="Liu H."/>
        </authorList>
    </citation>
    <scope>NUCLEOTIDE SEQUENCE [LARGE SCALE GENOMIC DNA]</scope>
    <source>
        <strain evidence="2 3">BU-1</strain>
    </source>
</reference>
<gene>
    <name evidence="2" type="ORF">HEQ75_26085</name>
</gene>
<proteinExistence type="predicted"/>
<organism evidence="2 3">
    <name type="scientific">Falsiroseomonas selenitidurans</name>
    <dbReference type="NCBI Taxonomy" id="2716335"/>
    <lineage>
        <taxon>Bacteria</taxon>
        <taxon>Pseudomonadati</taxon>
        <taxon>Pseudomonadota</taxon>
        <taxon>Alphaproteobacteria</taxon>
        <taxon>Acetobacterales</taxon>
        <taxon>Roseomonadaceae</taxon>
        <taxon>Falsiroseomonas</taxon>
    </lineage>
</organism>
<keyword evidence="1" id="KW-0472">Membrane</keyword>
<evidence type="ECO:0000313" key="3">
    <source>
        <dbReference type="Proteomes" id="UP000787635"/>
    </source>
</evidence>
<sequence length="544" mass="57691">MEQGTSLADIAAVAGVILALAALWQGASRGAFEERVRVLSDDPAELDAAVARLRTMDPLGRYRAWIGALLATADRHLGRGRLLLHWQGLGWSLMLAALYVSVFLLATVIASGSMPLFAVSPDLRAESLGGPWQRALLMASLLSWLGLIFAAGYFNSRVEGTLRPRLAAGLRRLLGREAPAWLMHLAEAAPAAALFALGSAAFSNAPLLATAAVCAGLLVVPSLGLSMLPFIVVLMTGYLMPHTAVMHPVFVIALTSGLGALGVSLAPPMVPRDVPVGGLALMAAAIIGLLLAPVFTRIGTMSYLFVALILLLPLANALLDWISTAISRLLAEHLMRQRRLSWPALALHLVADILAAILLLLLLALLLPLALHWHWGFEIFTEFRMLRGEPVVNAAKYACLAVQQPLGTGLWATMMLGSTLVPTMLHLTLAVASPLIHWLGPRGRLARLLASAPEGPLPAKLRAQGMLPLAVARYERREQPLALGLGVALAFLLVLGVSLGIFRGLDLLAAAALGWPEATAGQLALWFASGFDTAMVRACFDLAG</sequence>
<protein>
    <submittedName>
        <fullName evidence="2">Uncharacterized protein</fullName>
    </submittedName>
</protein>
<keyword evidence="3" id="KW-1185">Reference proteome</keyword>
<evidence type="ECO:0000256" key="1">
    <source>
        <dbReference type="SAM" id="Phobius"/>
    </source>
</evidence>
<feature type="transmembrane region" description="Helical" evidence="1">
    <location>
        <begin position="481"/>
        <end position="502"/>
    </location>
</feature>